<keyword evidence="3" id="KW-0238">DNA-binding</keyword>
<dbReference type="PANTHER" id="PTHR34294">
    <property type="entry name" value="TRANSCRIPTIONAL REGULATOR-RELATED"/>
    <property type="match status" value="1"/>
</dbReference>
<dbReference type="GO" id="GO:0030246">
    <property type="term" value="F:carbohydrate binding"/>
    <property type="evidence" value="ECO:0007669"/>
    <property type="project" value="InterPro"/>
</dbReference>
<evidence type="ECO:0000313" key="6">
    <source>
        <dbReference type="EMBL" id="KDR40158.1"/>
    </source>
</evidence>
<dbReference type="GO" id="GO:0003677">
    <property type="term" value="F:DNA binding"/>
    <property type="evidence" value="ECO:0007669"/>
    <property type="project" value="UniProtKB-KW"/>
</dbReference>
<dbReference type="Pfam" id="PF04198">
    <property type="entry name" value="Sugar-bind"/>
    <property type="match status" value="1"/>
</dbReference>
<evidence type="ECO:0000313" key="7">
    <source>
        <dbReference type="Proteomes" id="UP000027466"/>
    </source>
</evidence>
<dbReference type="InterPro" id="IPR051054">
    <property type="entry name" value="SorC_transcr_regulators"/>
</dbReference>
<protein>
    <submittedName>
        <fullName evidence="6">DeoR faimly transcriptional regulator</fullName>
    </submittedName>
</protein>
<reference evidence="6 7" key="1">
    <citation type="submission" date="2014-03" db="EMBL/GenBank/DDBJ databases">
        <title>Draft Genome Sequences of Four Burkholderia Strains.</title>
        <authorList>
            <person name="Liu X.Y."/>
            <person name="Li C.X."/>
            <person name="Xu J.H."/>
        </authorList>
    </citation>
    <scope>NUCLEOTIDE SEQUENCE [LARGE SCALE GENOMIC DNA]</scope>
    <source>
        <strain evidence="6 7">DSM 50014</strain>
    </source>
</reference>
<dbReference type="Gene3D" id="3.40.50.1360">
    <property type="match status" value="1"/>
</dbReference>
<dbReference type="RefSeq" id="WP_035934216.1">
    <property type="nucleotide sequence ID" value="NZ_CADFFX010000002.1"/>
</dbReference>
<dbReference type="EMBL" id="JFHC01000045">
    <property type="protein sequence ID" value="KDR40158.1"/>
    <property type="molecule type" value="Genomic_DNA"/>
</dbReference>
<evidence type="ECO:0000256" key="4">
    <source>
        <dbReference type="ARBA" id="ARBA00023163"/>
    </source>
</evidence>
<dbReference type="SUPFAM" id="SSF100950">
    <property type="entry name" value="NagB/RpiA/CoA transferase-like"/>
    <property type="match status" value="1"/>
</dbReference>
<keyword evidence="2" id="KW-0805">Transcription regulation</keyword>
<dbReference type="STRING" id="60547.GCA_000751215_03684"/>
<dbReference type="Proteomes" id="UP000027466">
    <property type="component" value="Unassembled WGS sequence"/>
</dbReference>
<gene>
    <name evidence="6" type="ORF">BG61_27320</name>
</gene>
<dbReference type="InterPro" id="IPR036388">
    <property type="entry name" value="WH-like_DNA-bd_sf"/>
</dbReference>
<dbReference type="AlphaFoldDB" id="A0A069PHI9"/>
<dbReference type="InterPro" id="IPR037171">
    <property type="entry name" value="NagB/RpiA_transferase-like"/>
</dbReference>
<keyword evidence="4" id="KW-0804">Transcription</keyword>
<proteinExistence type="inferred from homology"/>
<dbReference type="Gene3D" id="1.10.10.10">
    <property type="entry name" value="Winged helix-like DNA-binding domain superfamily/Winged helix DNA-binding domain"/>
    <property type="match status" value="1"/>
</dbReference>
<evidence type="ECO:0000259" key="5">
    <source>
        <dbReference type="Pfam" id="PF04198"/>
    </source>
</evidence>
<feature type="domain" description="Sugar-binding" evidence="5">
    <location>
        <begin position="73"/>
        <end position="322"/>
    </location>
</feature>
<dbReference type="PANTHER" id="PTHR34294:SF1">
    <property type="entry name" value="TRANSCRIPTIONAL REGULATOR LSRR"/>
    <property type="match status" value="1"/>
</dbReference>
<keyword evidence="7" id="KW-1185">Reference proteome</keyword>
<comment type="caution">
    <text evidence="6">The sequence shown here is derived from an EMBL/GenBank/DDBJ whole genome shotgun (WGS) entry which is preliminary data.</text>
</comment>
<evidence type="ECO:0000256" key="3">
    <source>
        <dbReference type="ARBA" id="ARBA00023125"/>
    </source>
</evidence>
<evidence type="ECO:0000256" key="2">
    <source>
        <dbReference type="ARBA" id="ARBA00023015"/>
    </source>
</evidence>
<organism evidence="6 7">
    <name type="scientific">Caballeronia glathei</name>
    <dbReference type="NCBI Taxonomy" id="60547"/>
    <lineage>
        <taxon>Bacteria</taxon>
        <taxon>Pseudomonadati</taxon>
        <taxon>Pseudomonadota</taxon>
        <taxon>Betaproteobacteria</taxon>
        <taxon>Burkholderiales</taxon>
        <taxon>Burkholderiaceae</taxon>
        <taxon>Caballeronia</taxon>
    </lineage>
</organism>
<dbReference type="InterPro" id="IPR007324">
    <property type="entry name" value="Sugar-bd_dom_put"/>
</dbReference>
<sequence length="330" mass="35744">MNKSAPPAVTSLAESYVDMEEELQARVAWHYYVGNLTQQEIAQRIGSNRVRVNRLLAASRESGMVQITINSRMAPCVALEEALVKRFGLEAAVVVPTGADIEATRSALGIGAAGYLSQRIEAGQTVGLGWGRTIRAVLRALPQRAYKRVSAVSLQGGLSHCPSINTFDIVSDFANLCQADGFLFAAPIHVSSQKVRDMLLQEDAVRETYDRARRADLALLTCGDLAESLVVTYGINNADQVRALKNAGAVGDMLGHFMDADGEAIDHPLNRRTVAITLDDLRRIRHVVLVSGGANKFDVTRAALRGRYPSVLVTDEETARRLCDEAGGAR</sequence>
<evidence type="ECO:0000256" key="1">
    <source>
        <dbReference type="ARBA" id="ARBA00010466"/>
    </source>
</evidence>
<name>A0A069PHI9_9BURK</name>
<accession>A0A069PHI9</accession>
<comment type="similarity">
    <text evidence="1">Belongs to the SorC transcriptional regulatory family.</text>
</comment>